<proteinExistence type="predicted"/>
<accession>A0A080LZJ5</accession>
<evidence type="ECO:0000313" key="1">
    <source>
        <dbReference type="EMBL" id="KFB74246.1"/>
    </source>
</evidence>
<comment type="caution">
    <text evidence="1">The sequence shown here is derived from an EMBL/GenBank/DDBJ whole genome shotgun (WGS) entry which is preliminary data.</text>
</comment>
<dbReference type="Proteomes" id="UP000020077">
    <property type="component" value="Unassembled WGS sequence"/>
</dbReference>
<dbReference type="EMBL" id="JDVG02000075">
    <property type="protein sequence ID" value="KFB74246.1"/>
    <property type="molecule type" value="Genomic_DNA"/>
</dbReference>
<name>A0A080LZJ5_9PROT</name>
<evidence type="ECO:0000313" key="2">
    <source>
        <dbReference type="Proteomes" id="UP000020077"/>
    </source>
</evidence>
<gene>
    <name evidence="1" type="ORF">AW09_000470</name>
</gene>
<dbReference type="AlphaFoldDB" id="A0A080LZJ5"/>
<organism evidence="1 2">
    <name type="scientific">Candidatus Accumulibacter phosphatis</name>
    <dbReference type="NCBI Taxonomy" id="327160"/>
    <lineage>
        <taxon>Bacteria</taxon>
        <taxon>Pseudomonadati</taxon>
        <taxon>Pseudomonadota</taxon>
        <taxon>Betaproteobacteria</taxon>
        <taxon>Candidatus Accumulibacter</taxon>
    </lineage>
</organism>
<protein>
    <submittedName>
        <fullName evidence="1">Uncharacterized protein</fullName>
    </submittedName>
</protein>
<sequence>MYLDRNFRGRKAIESAAMDNGERHLDQPVGRRPQAALCASVGRSGRLVRRVLQPIETRFERLQFFSGALENLRLDVELLTTDQVKLGQSAGEQCTRVFLDIGGRTRGNESAQTSAEIFKEFRVEHGDHRMAQVVTGRFECSTSELHGRCCTKKGHYTRKLRYRSAASIAWRYQ</sequence>
<reference evidence="1 2" key="1">
    <citation type="submission" date="2014-02" db="EMBL/GenBank/DDBJ databases">
        <title>Expanding our view of genomic diversity in Candidatus Accumulibacter clades.</title>
        <authorList>
            <person name="Skennerton C.T."/>
            <person name="Barr J.J."/>
            <person name="Slater F.R."/>
            <person name="Bond P.L."/>
            <person name="Tyson G.W."/>
        </authorList>
    </citation>
    <scope>NUCLEOTIDE SEQUENCE [LARGE SCALE GENOMIC DNA]</scope>
    <source>
        <strain evidence="2">BA-91</strain>
    </source>
</reference>